<dbReference type="EMBL" id="JBFOLJ010000001">
    <property type="protein sequence ID" value="KAL2557674.1"/>
    <property type="molecule type" value="Genomic_DNA"/>
</dbReference>
<evidence type="ECO:0000256" key="1">
    <source>
        <dbReference type="ARBA" id="ARBA00008262"/>
    </source>
</evidence>
<keyword evidence="2" id="KW-0732">Signal</keyword>
<dbReference type="Gene3D" id="1.10.110.10">
    <property type="entry name" value="Plant lipid-transfer and hydrophobic proteins"/>
    <property type="match status" value="1"/>
</dbReference>
<feature type="chain" id="PRO_5044887241" evidence="2">
    <location>
        <begin position="21"/>
        <end position="144"/>
    </location>
</feature>
<gene>
    <name evidence="4" type="ORF">Fot_02413</name>
</gene>
<dbReference type="InterPro" id="IPR000617">
    <property type="entry name" value="Napin/2SS/CON"/>
</dbReference>
<sequence>MGRFIGFAVTFTVLCAAVMAGSNYYATITTVESNDANPGLSQRCQQEIQKQQQLNSCQQYLRQSSKFTEGQGGWREEFPRCCEQLEQIDEQCRCEGIKQIVQQQKQRRELQGREMREMLETAQSLPSLCRFNPPQRCEIPTLWY</sequence>
<dbReference type="InterPro" id="IPR036312">
    <property type="entry name" value="Bifun_inhib/LTP/seed_sf"/>
</dbReference>
<name>A0ABD1X703_9LAMI</name>
<dbReference type="Pfam" id="PF00234">
    <property type="entry name" value="Tryp_alpha_amyl"/>
    <property type="match status" value="1"/>
</dbReference>
<evidence type="ECO:0000256" key="2">
    <source>
        <dbReference type="SAM" id="SignalP"/>
    </source>
</evidence>
<reference evidence="5" key="1">
    <citation type="submission" date="2024-07" db="EMBL/GenBank/DDBJ databases">
        <title>Two chromosome-level genome assemblies of Korean endemic species Abeliophyllum distichum and Forsythia ovata (Oleaceae).</title>
        <authorList>
            <person name="Jang H."/>
        </authorList>
    </citation>
    <scope>NUCLEOTIDE SEQUENCE [LARGE SCALE GENOMIC DNA]</scope>
</reference>
<evidence type="ECO:0000313" key="4">
    <source>
        <dbReference type="EMBL" id="KAL2557674.1"/>
    </source>
</evidence>
<proteinExistence type="inferred from homology"/>
<evidence type="ECO:0000313" key="5">
    <source>
        <dbReference type="Proteomes" id="UP001604277"/>
    </source>
</evidence>
<dbReference type="InterPro" id="IPR016140">
    <property type="entry name" value="Bifunc_inhib/LTP/seed_store"/>
</dbReference>
<dbReference type="Proteomes" id="UP001604277">
    <property type="component" value="Unassembled WGS sequence"/>
</dbReference>
<protein>
    <submittedName>
        <fullName evidence="4">2S albumin</fullName>
    </submittedName>
</protein>
<dbReference type="PANTHER" id="PTHR35496">
    <property type="entry name" value="2S SEED STORAGE PROTEIN 1-RELATED"/>
    <property type="match status" value="1"/>
</dbReference>
<organism evidence="4 5">
    <name type="scientific">Forsythia ovata</name>
    <dbReference type="NCBI Taxonomy" id="205694"/>
    <lineage>
        <taxon>Eukaryota</taxon>
        <taxon>Viridiplantae</taxon>
        <taxon>Streptophyta</taxon>
        <taxon>Embryophyta</taxon>
        <taxon>Tracheophyta</taxon>
        <taxon>Spermatophyta</taxon>
        <taxon>Magnoliopsida</taxon>
        <taxon>eudicotyledons</taxon>
        <taxon>Gunneridae</taxon>
        <taxon>Pentapetalae</taxon>
        <taxon>asterids</taxon>
        <taxon>lamiids</taxon>
        <taxon>Lamiales</taxon>
        <taxon>Oleaceae</taxon>
        <taxon>Forsythieae</taxon>
        <taxon>Forsythia</taxon>
    </lineage>
</organism>
<evidence type="ECO:0000259" key="3">
    <source>
        <dbReference type="SMART" id="SM00499"/>
    </source>
</evidence>
<feature type="domain" description="Bifunctional inhibitor/plant lipid transfer protein/seed storage helical" evidence="3">
    <location>
        <begin position="44"/>
        <end position="137"/>
    </location>
</feature>
<dbReference type="AlphaFoldDB" id="A0ABD1X703"/>
<comment type="similarity">
    <text evidence="1">Belongs to the 2S seed storage albumins family.</text>
</comment>
<dbReference type="CDD" id="cd00261">
    <property type="entry name" value="AAI_SS"/>
    <property type="match status" value="1"/>
</dbReference>
<dbReference type="SUPFAM" id="SSF47699">
    <property type="entry name" value="Bifunctional inhibitor/lipid-transfer protein/seed storage 2S albumin"/>
    <property type="match status" value="1"/>
</dbReference>
<accession>A0ABD1X703</accession>
<keyword evidence="5" id="KW-1185">Reference proteome</keyword>
<comment type="caution">
    <text evidence="4">The sequence shown here is derived from an EMBL/GenBank/DDBJ whole genome shotgun (WGS) entry which is preliminary data.</text>
</comment>
<dbReference type="PANTHER" id="PTHR35496:SF7">
    <property type="entry name" value="2S SULFUR-RICH SEED STORAGE PROTEIN 2-LIKE"/>
    <property type="match status" value="1"/>
</dbReference>
<dbReference type="SMART" id="SM00499">
    <property type="entry name" value="AAI"/>
    <property type="match status" value="1"/>
</dbReference>
<feature type="signal peptide" evidence="2">
    <location>
        <begin position="1"/>
        <end position="20"/>
    </location>
</feature>